<keyword evidence="6 11" id="KW-0418">Kinase</keyword>
<dbReference type="SUPFAM" id="SSF47226">
    <property type="entry name" value="Histidine-containing phosphotransfer domain, HPT domain"/>
    <property type="match status" value="1"/>
</dbReference>
<feature type="domain" description="Histidine kinase" evidence="10">
    <location>
        <begin position="517"/>
        <end position="655"/>
    </location>
</feature>
<dbReference type="GO" id="GO:0006935">
    <property type="term" value="P:chemotaxis"/>
    <property type="evidence" value="ECO:0007669"/>
    <property type="project" value="UniProtKB-KW"/>
</dbReference>
<dbReference type="GO" id="GO:0000160">
    <property type="term" value="P:phosphorelay signal transduction system"/>
    <property type="evidence" value="ECO:0007669"/>
    <property type="project" value="UniProtKB-KW"/>
</dbReference>
<dbReference type="Gene3D" id="3.40.1550.10">
    <property type="entry name" value="CheC-like"/>
    <property type="match status" value="1"/>
</dbReference>
<dbReference type="GO" id="GO:0004673">
    <property type="term" value="F:protein histidine kinase activity"/>
    <property type="evidence" value="ECO:0007669"/>
    <property type="project" value="UniProtKB-EC"/>
</dbReference>
<keyword evidence="3" id="KW-0145">Chemotaxis</keyword>
<dbReference type="Gene3D" id="6.10.340.10">
    <property type="match status" value="1"/>
</dbReference>
<dbReference type="InterPro" id="IPR003594">
    <property type="entry name" value="HATPase_dom"/>
</dbReference>
<keyword evidence="8" id="KW-0175">Coiled coil</keyword>
<dbReference type="Gene3D" id="1.20.120.160">
    <property type="entry name" value="HPT domain"/>
    <property type="match status" value="1"/>
</dbReference>
<evidence type="ECO:0000313" key="11">
    <source>
        <dbReference type="EMBL" id="QDR82907.1"/>
    </source>
</evidence>
<dbReference type="PRINTS" id="PR00344">
    <property type="entry name" value="BCTRLSENSOR"/>
</dbReference>
<feature type="transmembrane region" description="Helical" evidence="9">
    <location>
        <begin position="41"/>
        <end position="63"/>
    </location>
</feature>
<dbReference type="PANTHER" id="PTHR43395">
    <property type="entry name" value="SENSOR HISTIDINE KINASE CHEA"/>
    <property type="match status" value="1"/>
</dbReference>
<keyword evidence="12" id="KW-1185">Reference proteome</keyword>
<keyword evidence="4" id="KW-0597">Phosphoprotein</keyword>
<dbReference type="InterPro" id="IPR005467">
    <property type="entry name" value="His_kinase_dom"/>
</dbReference>
<evidence type="ECO:0000259" key="10">
    <source>
        <dbReference type="PROSITE" id="PS50109"/>
    </source>
</evidence>
<dbReference type="InterPro" id="IPR008207">
    <property type="entry name" value="Sig_transdc_His_kin_Hpt_dom"/>
</dbReference>
<dbReference type="PANTHER" id="PTHR43395:SF1">
    <property type="entry name" value="CHEMOTAXIS PROTEIN CHEA"/>
    <property type="match status" value="1"/>
</dbReference>
<name>A0A517DZX9_9FIRM</name>
<dbReference type="PROSITE" id="PS50109">
    <property type="entry name" value="HIS_KIN"/>
    <property type="match status" value="1"/>
</dbReference>
<dbReference type="RefSeq" id="WP_170233360.1">
    <property type="nucleotide sequence ID" value="NZ_CP036259.1"/>
</dbReference>
<keyword evidence="9" id="KW-1133">Transmembrane helix</keyword>
<evidence type="ECO:0000256" key="7">
    <source>
        <dbReference type="ARBA" id="ARBA00023012"/>
    </source>
</evidence>
<evidence type="ECO:0000313" key="12">
    <source>
        <dbReference type="Proteomes" id="UP000320776"/>
    </source>
</evidence>
<dbReference type="InterPro" id="IPR051315">
    <property type="entry name" value="Bact_Chemotaxis_CheA"/>
</dbReference>
<evidence type="ECO:0000256" key="9">
    <source>
        <dbReference type="SAM" id="Phobius"/>
    </source>
</evidence>
<keyword evidence="9" id="KW-0472">Membrane</keyword>
<sequence length="830" mass="92946">MTIKTRLLVISLFFGLLPIVIMVVAGNQAGLNTNREFQNTMAIALMVTVLVGLLLPGLIRYWFFSNQIQKMKEFCQQVKTGRYDVLLSVPAERNTEDNENELVDLMRDMNWMVHRIKVHESELKQVVSDLEQSQAEIQLQKKELEAVNAAQLIVQHQLQGRTLALTEAVAKVRNLLDNAGQGFLSFGEDLKVAGEYSAECVVIFNQEIQAEPVPALLYPDDKGQQVFLEALFKKIFQEENVFLRDNYFSLLPDELQFADNYIQITYKLINHPVEPERKEILLVLTDITQQRDMEKKIQEEKNVLSMVVRAVTHYQEFNKAMQEYEVFCRQELPELLAGQESAVHKINTVFRAVHTWKGTLGQLGMCRVAAGLHELESDLAKLRDKAAAGIEQQELVACFTAYPPEVLYSWLEQELTQLRRILGDQFFLQDETIVIESCKLRQLEDKVQRLLSPGQARILIAELQRLRYKPFADLLGMFPEYIANVALNQGKEIKPLVISGTKTLVDPVKYHDFTKSLVHVFRNAVAHGLETPDERLAAGKEIAGYIRCDLQEAGANLVVTIADDGRGIDETIIRQLAVTKGICTETAACSLTDAEVVQLIFGDGFSSVATAGELSGRGVGLSAVKYEIEKLGGSIEVLTEVGKGTQFIFSLPLSADEHKDWFDVSRFGGQVMQQARTLLNGEFGIQVREIHQEEASSGIVSMHDISTFIDVKGAFLGRLMISANEELVKQLARYYLQDLAADGYEGIWLESAFSEFFNTAVGNSLLQLPDWQQAIDIGTPVTIWAEGATAKYREAVIYSWKLLTALGEMQLSLIAFMVKGGEENGAGVSC</sequence>
<reference evidence="11 12" key="1">
    <citation type="submission" date="2019-02" db="EMBL/GenBank/DDBJ databases">
        <title>Closed genome of Sporomusa termitida DSM 4440.</title>
        <authorList>
            <person name="Poehlein A."/>
            <person name="Daniel R."/>
        </authorList>
    </citation>
    <scope>NUCLEOTIDE SEQUENCE [LARGE SCALE GENOMIC DNA]</scope>
    <source>
        <strain evidence="11 12">DSM 4440</strain>
    </source>
</reference>
<dbReference type="SUPFAM" id="SSF55874">
    <property type="entry name" value="ATPase domain of HSP90 chaperone/DNA topoisomerase II/histidine kinase"/>
    <property type="match status" value="1"/>
</dbReference>
<evidence type="ECO:0000256" key="2">
    <source>
        <dbReference type="ARBA" id="ARBA00012438"/>
    </source>
</evidence>
<dbReference type="InterPro" id="IPR028976">
    <property type="entry name" value="CheC-like_sf"/>
</dbReference>
<dbReference type="EMBL" id="CP036259">
    <property type="protein sequence ID" value="QDR82907.1"/>
    <property type="molecule type" value="Genomic_DNA"/>
</dbReference>
<evidence type="ECO:0000256" key="1">
    <source>
        <dbReference type="ARBA" id="ARBA00000085"/>
    </source>
</evidence>
<proteinExistence type="predicted"/>
<dbReference type="SMART" id="SM00387">
    <property type="entry name" value="HATPase_c"/>
    <property type="match status" value="1"/>
</dbReference>
<dbReference type="InterPro" id="IPR036641">
    <property type="entry name" value="HPT_dom_sf"/>
</dbReference>
<keyword evidence="7" id="KW-0902">Two-component regulatory system</keyword>
<dbReference type="EC" id="2.7.13.3" evidence="2"/>
<dbReference type="Gene3D" id="3.30.565.10">
    <property type="entry name" value="Histidine kinase-like ATPase, C-terminal domain"/>
    <property type="match status" value="1"/>
</dbReference>
<protein>
    <recommendedName>
        <fullName evidence="2">histidine kinase</fullName>
        <ecNumber evidence="2">2.7.13.3</ecNumber>
    </recommendedName>
</protein>
<feature type="coiled-coil region" evidence="8">
    <location>
        <begin position="116"/>
        <end position="150"/>
    </location>
</feature>
<accession>A0A517DZX9</accession>
<evidence type="ECO:0000256" key="6">
    <source>
        <dbReference type="ARBA" id="ARBA00022777"/>
    </source>
</evidence>
<dbReference type="Pfam" id="PF02518">
    <property type="entry name" value="HATPase_c"/>
    <property type="match status" value="1"/>
</dbReference>
<dbReference type="AlphaFoldDB" id="A0A517DZX9"/>
<keyword evidence="5" id="KW-0808">Transferase</keyword>
<dbReference type="InterPro" id="IPR004358">
    <property type="entry name" value="Sig_transdc_His_kin-like_C"/>
</dbReference>
<dbReference type="Pfam" id="PF01627">
    <property type="entry name" value="Hpt"/>
    <property type="match status" value="1"/>
</dbReference>
<gene>
    <name evidence="11" type="ORF">SPTER_43530</name>
</gene>
<evidence type="ECO:0000256" key="8">
    <source>
        <dbReference type="SAM" id="Coils"/>
    </source>
</evidence>
<dbReference type="FunFam" id="3.30.565.10:FF:000016">
    <property type="entry name" value="Chemotaxis protein CheA, putative"/>
    <property type="match status" value="1"/>
</dbReference>
<evidence type="ECO:0000256" key="3">
    <source>
        <dbReference type="ARBA" id="ARBA00022500"/>
    </source>
</evidence>
<dbReference type="InterPro" id="IPR036890">
    <property type="entry name" value="HATPase_C_sf"/>
</dbReference>
<comment type="catalytic activity">
    <reaction evidence="1">
        <text>ATP + protein L-histidine = ADP + protein N-phospho-L-histidine.</text>
        <dbReference type="EC" id="2.7.13.3"/>
    </reaction>
</comment>
<dbReference type="Proteomes" id="UP000320776">
    <property type="component" value="Chromosome"/>
</dbReference>
<evidence type="ECO:0000256" key="5">
    <source>
        <dbReference type="ARBA" id="ARBA00022679"/>
    </source>
</evidence>
<dbReference type="SUPFAM" id="SSF103039">
    <property type="entry name" value="CheC-like"/>
    <property type="match status" value="1"/>
</dbReference>
<keyword evidence="9" id="KW-0812">Transmembrane</keyword>
<dbReference type="KEGG" id="sted:SPTER_43530"/>
<organism evidence="11 12">
    <name type="scientific">Sporomusa termitida</name>
    <dbReference type="NCBI Taxonomy" id="2377"/>
    <lineage>
        <taxon>Bacteria</taxon>
        <taxon>Bacillati</taxon>
        <taxon>Bacillota</taxon>
        <taxon>Negativicutes</taxon>
        <taxon>Selenomonadales</taxon>
        <taxon>Sporomusaceae</taxon>
        <taxon>Sporomusa</taxon>
    </lineage>
</organism>
<evidence type="ECO:0000256" key="4">
    <source>
        <dbReference type="ARBA" id="ARBA00022553"/>
    </source>
</evidence>